<dbReference type="PANTHER" id="PTHR47592:SF27">
    <property type="entry name" value="OS08G0421700 PROTEIN"/>
    <property type="match status" value="1"/>
</dbReference>
<accession>A0A2G2Z2P5</accession>
<feature type="domain" description="Retrovirus-related Pol polyprotein from transposon TNT 1-94-like beta-barrel" evidence="1">
    <location>
        <begin position="15"/>
        <end position="71"/>
    </location>
</feature>
<evidence type="ECO:0000313" key="3">
    <source>
        <dbReference type="Proteomes" id="UP000222542"/>
    </source>
</evidence>
<dbReference type="GO" id="GO:0004029">
    <property type="term" value="F:aldehyde dehydrogenase (NAD+) activity"/>
    <property type="evidence" value="ECO:0000318"/>
    <property type="project" value="GO_Central"/>
</dbReference>
<name>A0A2G2Z2P5_CAPAN</name>
<dbReference type="STRING" id="4072.A0A2G2Z2P5"/>
<protein>
    <recommendedName>
        <fullName evidence="1">Retrovirus-related Pol polyprotein from transposon TNT 1-94-like beta-barrel domain-containing protein</fullName>
    </recommendedName>
</protein>
<proteinExistence type="predicted"/>
<dbReference type="InterPro" id="IPR054722">
    <property type="entry name" value="PolX-like_BBD"/>
</dbReference>
<keyword evidence="3" id="KW-1185">Reference proteome</keyword>
<dbReference type="GO" id="GO:0006081">
    <property type="term" value="P:aldehyde metabolic process"/>
    <property type="evidence" value="ECO:0000318"/>
    <property type="project" value="GO_Central"/>
</dbReference>
<dbReference type="Gramene" id="PHT76224">
    <property type="protein sequence ID" value="PHT76224"/>
    <property type="gene ID" value="T459_19746"/>
</dbReference>
<organism evidence="2 3">
    <name type="scientific">Capsicum annuum</name>
    <name type="common">Capsicum pepper</name>
    <dbReference type="NCBI Taxonomy" id="4072"/>
    <lineage>
        <taxon>Eukaryota</taxon>
        <taxon>Viridiplantae</taxon>
        <taxon>Streptophyta</taxon>
        <taxon>Embryophyta</taxon>
        <taxon>Tracheophyta</taxon>
        <taxon>Spermatophyta</taxon>
        <taxon>Magnoliopsida</taxon>
        <taxon>eudicotyledons</taxon>
        <taxon>Gunneridae</taxon>
        <taxon>Pentapetalae</taxon>
        <taxon>asterids</taxon>
        <taxon>lamiids</taxon>
        <taxon>Solanales</taxon>
        <taxon>Solanaceae</taxon>
        <taxon>Solanoideae</taxon>
        <taxon>Capsiceae</taxon>
        <taxon>Capsicum</taxon>
    </lineage>
</organism>
<dbReference type="Proteomes" id="UP000222542">
    <property type="component" value="Unassembled WGS sequence"/>
</dbReference>
<dbReference type="PANTHER" id="PTHR47592">
    <property type="entry name" value="PBF68 PROTEIN"/>
    <property type="match status" value="1"/>
</dbReference>
<dbReference type="EMBL" id="AYRZ02000007">
    <property type="protein sequence ID" value="PHT76224.1"/>
    <property type="molecule type" value="Genomic_DNA"/>
</dbReference>
<sequence>MVITDIIMVENIGGWWANSGANRHVCYDKDWFRKYIHFEEPKTIMLGDSHKTQVLGMGDVELRFTSGRVGVVKKSATNALRCVEKWMAPQKEISYNLPAFPSHFPPYLDKYDVETCRTLMKREFRKIVAARMRSNKSVRLNAVPQVAIKRVAGGEFGPCNGQTCIGIDYVLMETQFSPVLSYYFSFCGFISPAYVRFRVLMLALQNILGTKPNIGADFVRPASGYKSASNRGSENAKVNAALSKQHMLHAFSSQSSQVHPGKVTQAIGSIIQGKALSNHGQLRAPLPSEIDLSSLRSEQNRGPRIDKMKRQLVVKTYTTRAGNVDVRGNVVVQAEEFCGVAEMTGPVDFYKDMEIFGSKISGVVASVTYSQLNF</sequence>
<comment type="caution">
    <text evidence="2">The sequence shown here is derived from an EMBL/GenBank/DDBJ whole genome shotgun (WGS) entry which is preliminary data.</text>
</comment>
<dbReference type="Pfam" id="PF22936">
    <property type="entry name" value="Pol_BBD"/>
    <property type="match status" value="1"/>
</dbReference>
<dbReference type="AlphaFoldDB" id="A0A2G2Z2P5"/>
<evidence type="ECO:0000259" key="1">
    <source>
        <dbReference type="Pfam" id="PF22936"/>
    </source>
</evidence>
<reference evidence="2 3" key="2">
    <citation type="journal article" date="2017" name="Genome Biol.">
        <title>New reference genome sequences of hot pepper reveal the massive evolution of plant disease-resistance genes by retroduplication.</title>
        <authorList>
            <person name="Kim S."/>
            <person name="Park J."/>
            <person name="Yeom S.I."/>
            <person name="Kim Y.M."/>
            <person name="Seo E."/>
            <person name="Kim K.T."/>
            <person name="Kim M.S."/>
            <person name="Lee J.M."/>
            <person name="Cheong K."/>
            <person name="Shin H.S."/>
            <person name="Kim S.B."/>
            <person name="Han K."/>
            <person name="Lee J."/>
            <person name="Park M."/>
            <person name="Lee H.A."/>
            <person name="Lee H.Y."/>
            <person name="Lee Y."/>
            <person name="Oh S."/>
            <person name="Lee J.H."/>
            <person name="Choi E."/>
            <person name="Choi E."/>
            <person name="Lee S.E."/>
            <person name="Jeon J."/>
            <person name="Kim H."/>
            <person name="Choi G."/>
            <person name="Song H."/>
            <person name="Lee J."/>
            <person name="Lee S.C."/>
            <person name="Kwon J.K."/>
            <person name="Lee H.Y."/>
            <person name="Koo N."/>
            <person name="Hong Y."/>
            <person name="Kim R.W."/>
            <person name="Kang W.H."/>
            <person name="Huh J.H."/>
            <person name="Kang B.C."/>
            <person name="Yang T.J."/>
            <person name="Lee Y.H."/>
            <person name="Bennetzen J.L."/>
            <person name="Choi D."/>
        </authorList>
    </citation>
    <scope>NUCLEOTIDE SEQUENCE [LARGE SCALE GENOMIC DNA]</scope>
    <source>
        <strain evidence="3">cv. CM334</strain>
    </source>
</reference>
<dbReference type="GO" id="GO:0005737">
    <property type="term" value="C:cytoplasm"/>
    <property type="evidence" value="ECO:0000318"/>
    <property type="project" value="GO_Central"/>
</dbReference>
<gene>
    <name evidence="2" type="ORF">T459_19746</name>
</gene>
<evidence type="ECO:0000313" key="2">
    <source>
        <dbReference type="EMBL" id="PHT76224.1"/>
    </source>
</evidence>
<reference evidence="2 3" key="1">
    <citation type="journal article" date="2014" name="Nat. Genet.">
        <title>Genome sequence of the hot pepper provides insights into the evolution of pungency in Capsicum species.</title>
        <authorList>
            <person name="Kim S."/>
            <person name="Park M."/>
            <person name="Yeom S.I."/>
            <person name="Kim Y.M."/>
            <person name="Lee J.M."/>
            <person name="Lee H.A."/>
            <person name="Seo E."/>
            <person name="Choi J."/>
            <person name="Cheong K."/>
            <person name="Kim K.T."/>
            <person name="Jung K."/>
            <person name="Lee G.W."/>
            <person name="Oh S.K."/>
            <person name="Bae C."/>
            <person name="Kim S.B."/>
            <person name="Lee H.Y."/>
            <person name="Kim S.Y."/>
            <person name="Kim M.S."/>
            <person name="Kang B.C."/>
            <person name="Jo Y.D."/>
            <person name="Yang H.B."/>
            <person name="Jeong H.J."/>
            <person name="Kang W.H."/>
            <person name="Kwon J.K."/>
            <person name="Shin C."/>
            <person name="Lim J.Y."/>
            <person name="Park J.H."/>
            <person name="Huh J.H."/>
            <person name="Kim J.S."/>
            <person name="Kim B.D."/>
            <person name="Cohen O."/>
            <person name="Paran I."/>
            <person name="Suh M.C."/>
            <person name="Lee S.B."/>
            <person name="Kim Y.K."/>
            <person name="Shin Y."/>
            <person name="Noh S.J."/>
            <person name="Park J."/>
            <person name="Seo Y.S."/>
            <person name="Kwon S.Y."/>
            <person name="Kim H.A."/>
            <person name="Park J.M."/>
            <person name="Kim H.J."/>
            <person name="Choi S.B."/>
            <person name="Bosland P.W."/>
            <person name="Reeves G."/>
            <person name="Jo S.H."/>
            <person name="Lee B.W."/>
            <person name="Cho H.T."/>
            <person name="Choi H.S."/>
            <person name="Lee M.S."/>
            <person name="Yu Y."/>
            <person name="Do Choi Y."/>
            <person name="Park B.S."/>
            <person name="van Deynze A."/>
            <person name="Ashrafi H."/>
            <person name="Hill T."/>
            <person name="Kim W.T."/>
            <person name="Pai H.S."/>
            <person name="Ahn H.K."/>
            <person name="Yeam I."/>
            <person name="Giovannoni J.J."/>
            <person name="Rose J.K."/>
            <person name="Sorensen I."/>
            <person name="Lee S.J."/>
            <person name="Kim R.W."/>
            <person name="Choi I.Y."/>
            <person name="Choi B.S."/>
            <person name="Lim J.S."/>
            <person name="Lee Y.H."/>
            <person name="Choi D."/>
        </authorList>
    </citation>
    <scope>NUCLEOTIDE SEQUENCE [LARGE SCALE GENOMIC DNA]</scope>
    <source>
        <strain evidence="3">cv. CM334</strain>
    </source>
</reference>